<comment type="function">
    <text evidence="16">In addition to polymerase activity, this DNA polymerase exhibits 5'-3' exonuclease activity.</text>
</comment>
<dbReference type="InterPro" id="IPR012337">
    <property type="entry name" value="RNaseH-like_sf"/>
</dbReference>
<keyword evidence="8 16" id="KW-0227">DNA damage</keyword>
<evidence type="ECO:0000256" key="12">
    <source>
        <dbReference type="ARBA" id="ARBA00023125"/>
    </source>
</evidence>
<dbReference type="SUPFAM" id="SSF88723">
    <property type="entry name" value="PIN domain-like"/>
    <property type="match status" value="1"/>
</dbReference>
<dbReference type="FunFam" id="1.20.1060.10:FF:000001">
    <property type="entry name" value="DNA polymerase I"/>
    <property type="match status" value="1"/>
</dbReference>
<reference evidence="19 20" key="1">
    <citation type="submission" date="2016-10" db="EMBL/GenBank/DDBJ databases">
        <authorList>
            <person name="de Groot N.N."/>
        </authorList>
    </citation>
    <scope>NUCLEOTIDE SEQUENCE [LARGE SCALE GENOMIC DNA]</scope>
    <source>
        <strain evidence="19 20">DSM 1736</strain>
    </source>
</reference>
<dbReference type="FunFam" id="1.10.150.20:FF:000003">
    <property type="entry name" value="DNA polymerase I"/>
    <property type="match status" value="1"/>
</dbReference>
<dbReference type="Gene3D" id="3.30.70.370">
    <property type="match status" value="1"/>
</dbReference>
<evidence type="ECO:0000313" key="20">
    <source>
        <dbReference type="Proteomes" id="UP000214880"/>
    </source>
</evidence>
<dbReference type="AlphaFoldDB" id="A0A1G9ZHE5"/>
<dbReference type="PROSITE" id="PS00447">
    <property type="entry name" value="DNA_POLYMERASE_A"/>
    <property type="match status" value="1"/>
</dbReference>
<dbReference type="SUPFAM" id="SSF56672">
    <property type="entry name" value="DNA/RNA polymerases"/>
    <property type="match status" value="1"/>
</dbReference>
<dbReference type="GO" id="GO:0006261">
    <property type="term" value="P:DNA-templated DNA replication"/>
    <property type="evidence" value="ECO:0007669"/>
    <property type="project" value="UniProtKB-UniRule"/>
</dbReference>
<dbReference type="InterPro" id="IPR020045">
    <property type="entry name" value="DNA_polI_H3TH"/>
</dbReference>
<dbReference type="Pfam" id="PF00476">
    <property type="entry name" value="DNA_pol_A"/>
    <property type="match status" value="1"/>
</dbReference>
<feature type="domain" description="DNA-directed DNA polymerase family A palm" evidence="18">
    <location>
        <begin position="631"/>
        <end position="838"/>
    </location>
</feature>
<dbReference type="PANTHER" id="PTHR10133">
    <property type="entry name" value="DNA POLYMERASE I"/>
    <property type="match status" value="1"/>
</dbReference>
<dbReference type="InterPro" id="IPR008918">
    <property type="entry name" value="HhH2"/>
</dbReference>
<evidence type="ECO:0000256" key="1">
    <source>
        <dbReference type="ARBA" id="ARBA00007705"/>
    </source>
</evidence>
<dbReference type="GO" id="GO:0003887">
    <property type="term" value="F:DNA-directed DNA polymerase activity"/>
    <property type="evidence" value="ECO:0007669"/>
    <property type="project" value="UniProtKB-UniRule"/>
</dbReference>
<dbReference type="PANTHER" id="PTHR10133:SF27">
    <property type="entry name" value="DNA POLYMERASE NU"/>
    <property type="match status" value="1"/>
</dbReference>
<keyword evidence="4 16" id="KW-0808">Transferase</keyword>
<proteinExistence type="inferred from homology"/>
<dbReference type="InterPro" id="IPR036397">
    <property type="entry name" value="RNaseH_sf"/>
</dbReference>
<dbReference type="InterPro" id="IPR001098">
    <property type="entry name" value="DNA-dir_DNA_pol_A_palm_dom"/>
</dbReference>
<dbReference type="NCBIfam" id="NF004397">
    <property type="entry name" value="PRK05755.1"/>
    <property type="match status" value="1"/>
</dbReference>
<dbReference type="Pfam" id="PF22619">
    <property type="entry name" value="DNA_polI_exo1"/>
    <property type="match status" value="1"/>
</dbReference>
<dbReference type="InterPro" id="IPR018320">
    <property type="entry name" value="DNA_polymerase_1"/>
</dbReference>
<dbReference type="InterPro" id="IPR020046">
    <property type="entry name" value="5-3_exonucl_a-hlix_arch_N"/>
</dbReference>
<dbReference type="Gene3D" id="1.10.150.20">
    <property type="entry name" value="5' to 3' exonuclease, C-terminal subdomain"/>
    <property type="match status" value="2"/>
</dbReference>
<dbReference type="PRINTS" id="PR00868">
    <property type="entry name" value="DNAPOLI"/>
</dbReference>
<sequence length="874" mass="96438">MKQKMMIIDGSSLIHRAFYALPLLTTASGQHTNAVYGFATMLVKLLADYKPDAIAVAFDKGRVTFRNEVYGQYKAHRKATPAELSEQFPLVQQLLAAFGITVMEEAGYEGDDIIGTLTAKAVAAGFAVIIVTGDRDALQLLQPAVQVMLTRKGISDMEMFDTGIFKAKYGVEAAQLIDLKGLMGDTSDNIPGVPGIGEKTALKLISEFGTVENLLRNIDQVPGKKLQENLRNNVELAVVSKQLATIITDMPMDFNPDSYKMEPDCENIRALFTRFEFKSLLARMDVLFPGNSSSSPEVEDVSREAPTVCDRSAALAVAAAIRQQKAMFFFPVITGRIPSLVFAGLAVMAAEDQPVYIPAGTEAWDEMLALLADDRIGKVTHEVKSVYAACRQEKVSFAGPAFDTALAAYLIDPTASEYPLAGLREKYLGLSSGQAGKPTIDQGYAAWAVQVIQPLYPVLERKLKELELVKLYYEIELPLVSVLTAMETDGIAIDSGHLAVMSAEIAGKVDGLLSEIYQLAGEEFNVNSTKQLGQILFDKLKLPVIKKTKTGYSTDAEVLEKLAGQHPLIDQLLEYRLLTKLKSTYLDGMQGLVNATTKRIYTSFNQLVTATGRLSSSDPNLQNIPIRSEAGKRIRELFIPGDGYHYLMSADYSQIELRVLAHMSGDANLMDAFRANQDVHTRTAAEVFGVHMNEVTAEMRRRAKAVNFGIVYGISDYGLSRDLGVTRKEAAQYIESYFDKCRGVKAFIDQVVKEAHENGYVTTLFGRRRYLPEINSSNYNQRSFAERTAMNTPIQGTAADVIKKAMIDVYRELTQRQLKSRLLLQVHDELVLEVSNEETAEVSQIVQQAMENAVKLDVPLVADVKLGENWARAK</sequence>
<dbReference type="InterPro" id="IPR002421">
    <property type="entry name" value="5-3_exonuclease"/>
</dbReference>
<gene>
    <name evidence="16" type="primary">polA</name>
    <name evidence="19" type="ORF">SAMN04488502_11459</name>
</gene>
<keyword evidence="13 16" id="KW-0234">DNA repair</keyword>
<evidence type="ECO:0000256" key="10">
    <source>
        <dbReference type="ARBA" id="ARBA00022839"/>
    </source>
</evidence>
<evidence type="ECO:0000256" key="9">
    <source>
        <dbReference type="ARBA" id="ARBA00022801"/>
    </source>
</evidence>
<evidence type="ECO:0000256" key="3">
    <source>
        <dbReference type="ARBA" id="ARBA00020311"/>
    </source>
</evidence>
<dbReference type="SMART" id="SM00279">
    <property type="entry name" value="HhH2"/>
    <property type="match status" value="1"/>
</dbReference>
<dbReference type="CDD" id="cd08637">
    <property type="entry name" value="DNA_pol_A_pol_I_C"/>
    <property type="match status" value="1"/>
</dbReference>
<evidence type="ECO:0000256" key="5">
    <source>
        <dbReference type="ARBA" id="ARBA00022695"/>
    </source>
</evidence>
<dbReference type="EMBL" id="FNHB01000014">
    <property type="protein sequence ID" value="SDN20585.1"/>
    <property type="molecule type" value="Genomic_DNA"/>
</dbReference>
<dbReference type="OrthoDB" id="9806424at2"/>
<evidence type="ECO:0000256" key="7">
    <source>
        <dbReference type="ARBA" id="ARBA00022722"/>
    </source>
</evidence>
<dbReference type="Pfam" id="PF01367">
    <property type="entry name" value="5_3_exonuc"/>
    <property type="match status" value="1"/>
</dbReference>
<name>A0A1G9ZHE5_9FIRM</name>
<keyword evidence="12 16" id="KW-0238">DNA-binding</keyword>
<evidence type="ECO:0000259" key="18">
    <source>
        <dbReference type="SMART" id="SM00482"/>
    </source>
</evidence>
<evidence type="ECO:0000256" key="4">
    <source>
        <dbReference type="ARBA" id="ARBA00022679"/>
    </source>
</evidence>
<evidence type="ECO:0000256" key="16">
    <source>
        <dbReference type="RuleBase" id="RU004460"/>
    </source>
</evidence>
<dbReference type="SUPFAM" id="SSF53098">
    <property type="entry name" value="Ribonuclease H-like"/>
    <property type="match status" value="1"/>
</dbReference>
<dbReference type="SMART" id="SM00475">
    <property type="entry name" value="53EXOc"/>
    <property type="match status" value="1"/>
</dbReference>
<dbReference type="InterPro" id="IPR036279">
    <property type="entry name" value="5-3_exonuclease_C_sf"/>
</dbReference>
<dbReference type="InterPro" id="IPR029060">
    <property type="entry name" value="PIN-like_dom_sf"/>
</dbReference>
<dbReference type="GO" id="GO:0003677">
    <property type="term" value="F:DNA binding"/>
    <property type="evidence" value="ECO:0007669"/>
    <property type="project" value="UniProtKB-UniRule"/>
</dbReference>
<accession>A0A1G9ZHE5</accession>
<dbReference type="Gene3D" id="1.20.1060.10">
    <property type="entry name" value="Taq DNA Polymerase, Chain T, domain 4"/>
    <property type="match status" value="1"/>
</dbReference>
<dbReference type="FunFam" id="3.40.50.1010:FF:000001">
    <property type="entry name" value="DNA polymerase I"/>
    <property type="match status" value="1"/>
</dbReference>
<keyword evidence="5 16" id="KW-0548">Nucleotidyltransferase</keyword>
<keyword evidence="9 16" id="KW-0378">Hydrolase</keyword>
<comment type="catalytic activity">
    <reaction evidence="14 16">
        <text>DNA(n) + a 2'-deoxyribonucleoside 5'-triphosphate = DNA(n+1) + diphosphate</text>
        <dbReference type="Rhea" id="RHEA:22508"/>
        <dbReference type="Rhea" id="RHEA-COMP:17339"/>
        <dbReference type="Rhea" id="RHEA-COMP:17340"/>
        <dbReference type="ChEBI" id="CHEBI:33019"/>
        <dbReference type="ChEBI" id="CHEBI:61560"/>
        <dbReference type="ChEBI" id="CHEBI:173112"/>
        <dbReference type="EC" id="2.7.7.7"/>
    </reaction>
</comment>
<dbReference type="NCBIfam" id="TIGR00593">
    <property type="entry name" value="pola"/>
    <property type="match status" value="1"/>
</dbReference>
<dbReference type="CDD" id="cd06140">
    <property type="entry name" value="DNA_polA_I_Bacillus_like_exo"/>
    <property type="match status" value="1"/>
</dbReference>
<dbReference type="Pfam" id="PF02739">
    <property type="entry name" value="5_3_exonuc_N"/>
    <property type="match status" value="1"/>
</dbReference>
<dbReference type="InterPro" id="IPR043502">
    <property type="entry name" value="DNA/RNA_pol_sf"/>
</dbReference>
<dbReference type="Proteomes" id="UP000214880">
    <property type="component" value="Unassembled WGS sequence"/>
</dbReference>
<dbReference type="Gene3D" id="3.30.420.10">
    <property type="entry name" value="Ribonuclease H-like superfamily/Ribonuclease H"/>
    <property type="match status" value="1"/>
</dbReference>
<comment type="similarity">
    <text evidence="1 16">Belongs to the DNA polymerase type-A family.</text>
</comment>
<evidence type="ECO:0000313" key="19">
    <source>
        <dbReference type="EMBL" id="SDN20585.1"/>
    </source>
</evidence>
<dbReference type="InterPro" id="IPR054690">
    <property type="entry name" value="DNA_polI_exonuclease"/>
</dbReference>
<evidence type="ECO:0000256" key="6">
    <source>
        <dbReference type="ARBA" id="ARBA00022705"/>
    </source>
</evidence>
<evidence type="ECO:0000256" key="14">
    <source>
        <dbReference type="ARBA" id="ARBA00049244"/>
    </source>
</evidence>
<dbReference type="SMART" id="SM00482">
    <property type="entry name" value="POLAc"/>
    <property type="match status" value="1"/>
</dbReference>
<evidence type="ECO:0000256" key="13">
    <source>
        <dbReference type="ARBA" id="ARBA00023204"/>
    </source>
</evidence>
<evidence type="ECO:0000256" key="11">
    <source>
        <dbReference type="ARBA" id="ARBA00022932"/>
    </source>
</evidence>
<comment type="subunit">
    <text evidence="16">Single-chain monomer with multiple functions.</text>
</comment>
<dbReference type="STRING" id="146817.SAMN04488502_11459"/>
<evidence type="ECO:0000259" key="17">
    <source>
        <dbReference type="SMART" id="SM00475"/>
    </source>
</evidence>
<dbReference type="InterPro" id="IPR002298">
    <property type="entry name" value="DNA_polymerase_A"/>
</dbReference>
<dbReference type="GO" id="GO:0006302">
    <property type="term" value="P:double-strand break repair"/>
    <property type="evidence" value="ECO:0007669"/>
    <property type="project" value="TreeGrafter"/>
</dbReference>
<evidence type="ECO:0000256" key="15">
    <source>
        <dbReference type="NCBIfam" id="TIGR00593"/>
    </source>
</evidence>
<feature type="domain" description="5'-3' exonuclease" evidence="17">
    <location>
        <begin position="1"/>
        <end position="262"/>
    </location>
</feature>
<dbReference type="InterPro" id="IPR019760">
    <property type="entry name" value="DNA-dir_DNA_pol_A_CS"/>
</dbReference>
<keyword evidence="20" id="KW-1185">Reference proteome</keyword>
<dbReference type="RefSeq" id="WP_092074912.1">
    <property type="nucleotide sequence ID" value="NZ_FNHB01000014.1"/>
</dbReference>
<dbReference type="FunFam" id="1.10.150.20:FF:000002">
    <property type="entry name" value="DNA polymerase I"/>
    <property type="match status" value="1"/>
</dbReference>
<keyword evidence="10 16" id="KW-0269">Exonuclease</keyword>
<organism evidence="19 20">
    <name type="scientific">Dendrosporobacter quercicolus</name>
    <dbReference type="NCBI Taxonomy" id="146817"/>
    <lineage>
        <taxon>Bacteria</taxon>
        <taxon>Bacillati</taxon>
        <taxon>Bacillota</taxon>
        <taxon>Negativicutes</taxon>
        <taxon>Selenomonadales</taxon>
        <taxon>Sporomusaceae</taxon>
        <taxon>Dendrosporobacter</taxon>
    </lineage>
</organism>
<dbReference type="Gene3D" id="3.40.50.1010">
    <property type="entry name" value="5'-nuclease"/>
    <property type="match status" value="1"/>
</dbReference>
<dbReference type="CDD" id="cd09859">
    <property type="entry name" value="PIN_53EXO"/>
    <property type="match status" value="1"/>
</dbReference>
<dbReference type="GO" id="GO:0008409">
    <property type="term" value="F:5'-3' exonuclease activity"/>
    <property type="evidence" value="ECO:0007669"/>
    <property type="project" value="UniProtKB-UniRule"/>
</dbReference>
<evidence type="ECO:0000256" key="2">
    <source>
        <dbReference type="ARBA" id="ARBA00012417"/>
    </source>
</evidence>
<evidence type="ECO:0000256" key="8">
    <source>
        <dbReference type="ARBA" id="ARBA00022763"/>
    </source>
</evidence>
<dbReference type="EC" id="2.7.7.7" evidence="2 15"/>
<keyword evidence="11 16" id="KW-0239">DNA-directed DNA polymerase</keyword>
<keyword evidence="6 16" id="KW-0235">DNA replication</keyword>
<dbReference type="SUPFAM" id="SSF47807">
    <property type="entry name" value="5' to 3' exonuclease, C-terminal subdomain"/>
    <property type="match status" value="1"/>
</dbReference>
<protein>
    <recommendedName>
        <fullName evidence="3 15">DNA polymerase I</fullName>
        <ecNumber evidence="2 15">2.7.7.7</ecNumber>
    </recommendedName>
</protein>
<keyword evidence="7" id="KW-0540">Nuclease</keyword>
<dbReference type="CDD" id="cd09898">
    <property type="entry name" value="H3TH_53EXO"/>
    <property type="match status" value="1"/>
</dbReference>